<evidence type="ECO:0000256" key="5">
    <source>
        <dbReference type="ARBA" id="ARBA00023098"/>
    </source>
</evidence>
<dbReference type="InterPro" id="IPR014729">
    <property type="entry name" value="Rossmann-like_a/b/a_fold"/>
</dbReference>
<evidence type="ECO:0000256" key="2">
    <source>
        <dbReference type="ARBA" id="ARBA00022516"/>
    </source>
</evidence>
<dbReference type="EMBL" id="GDHC01005253">
    <property type="protein sequence ID" value="JAQ13376.1"/>
    <property type="molecule type" value="Transcribed_RNA"/>
</dbReference>
<accession>A0A0A9W747</accession>
<comment type="similarity">
    <text evidence="1">Belongs to the cytidylyltransferase family.</text>
</comment>
<keyword evidence="6" id="KW-0594">Phospholipid biosynthesis</keyword>
<gene>
    <name evidence="9" type="primary">Pcyt2</name>
    <name evidence="9" type="ORF">CM83_7302</name>
    <name evidence="10" type="ORF">g.7420</name>
</gene>
<evidence type="ECO:0000313" key="9">
    <source>
        <dbReference type="EMBL" id="JAG03236.1"/>
    </source>
</evidence>
<organism evidence="9">
    <name type="scientific">Lygus hesperus</name>
    <name type="common">Western plant bug</name>
    <dbReference type="NCBI Taxonomy" id="30085"/>
    <lineage>
        <taxon>Eukaryota</taxon>
        <taxon>Metazoa</taxon>
        <taxon>Ecdysozoa</taxon>
        <taxon>Arthropoda</taxon>
        <taxon>Hexapoda</taxon>
        <taxon>Insecta</taxon>
        <taxon>Pterygota</taxon>
        <taxon>Neoptera</taxon>
        <taxon>Paraneoptera</taxon>
        <taxon>Hemiptera</taxon>
        <taxon>Heteroptera</taxon>
        <taxon>Panheteroptera</taxon>
        <taxon>Cimicomorpha</taxon>
        <taxon>Miridae</taxon>
        <taxon>Mirini</taxon>
        <taxon>Lygus</taxon>
    </lineage>
</organism>
<evidence type="ECO:0000256" key="3">
    <source>
        <dbReference type="ARBA" id="ARBA00022679"/>
    </source>
</evidence>
<evidence type="ECO:0000256" key="1">
    <source>
        <dbReference type="ARBA" id="ARBA00010101"/>
    </source>
</evidence>
<evidence type="ECO:0000256" key="8">
    <source>
        <dbReference type="ARBA" id="ARBA00025707"/>
    </source>
</evidence>
<reference evidence="9" key="2">
    <citation type="submission" date="2014-07" db="EMBL/GenBank/DDBJ databases">
        <authorList>
            <person name="Hull J."/>
        </authorList>
    </citation>
    <scope>NUCLEOTIDE SEQUENCE</scope>
</reference>
<name>A0A0A9W747_LYGHE</name>
<sequence length="120" mass="13653">MNLNERVLGVLSCRYVDEVVMGVPYKVTKELINSLRIDVVVSGKNCDEIEDTSISSPYEAAINMSIFHEVDSGCTLTTNSLIERVLQNRVSFLKRQAEKHCKDKESEARKPETYKNIQEI</sequence>
<dbReference type="PANTHER" id="PTHR45780:SF2">
    <property type="entry name" value="ETHANOLAMINE-PHOSPHATE CYTIDYLYLTRANSFERASE"/>
    <property type="match status" value="1"/>
</dbReference>
<dbReference type="AlphaFoldDB" id="A0A0A9W747"/>
<reference evidence="9" key="1">
    <citation type="journal article" date="2014" name="PLoS ONE">
        <title>Transcriptome-Based Identification of ABC Transporters in the Western Tarnished Plant Bug Lygus hesperus.</title>
        <authorList>
            <person name="Hull J.J."/>
            <person name="Chaney K."/>
            <person name="Geib S.M."/>
            <person name="Fabrick J.A."/>
            <person name="Brent C.S."/>
            <person name="Walsh D."/>
            <person name="Lavine L.C."/>
        </authorList>
    </citation>
    <scope>NUCLEOTIDE SEQUENCE</scope>
</reference>
<dbReference type="InterPro" id="IPR044608">
    <property type="entry name" value="Ect1/PCYT2"/>
</dbReference>
<keyword evidence="4 9" id="KW-0548">Nucleotidyltransferase</keyword>
<protein>
    <submittedName>
        <fullName evidence="9">Ethanolamine-phosphate cytidylyltransferase</fullName>
    </submittedName>
</protein>
<dbReference type="PANTHER" id="PTHR45780">
    <property type="entry name" value="ETHANOLAMINE-PHOSPHATE CYTIDYLYLTRANSFERASE"/>
    <property type="match status" value="1"/>
</dbReference>
<reference evidence="10" key="3">
    <citation type="journal article" date="2016" name="Gigascience">
        <title>De novo construction of an expanded transcriptome assembly for the western tarnished plant bug, Lygus hesperus.</title>
        <authorList>
            <person name="Tassone E.E."/>
            <person name="Geib S.M."/>
            <person name="Hall B."/>
            <person name="Fabrick J.A."/>
            <person name="Brent C.S."/>
            <person name="Hull J.J."/>
        </authorList>
    </citation>
    <scope>NUCLEOTIDE SEQUENCE</scope>
</reference>
<proteinExistence type="inferred from homology"/>
<evidence type="ECO:0000256" key="6">
    <source>
        <dbReference type="ARBA" id="ARBA00023209"/>
    </source>
</evidence>
<evidence type="ECO:0000256" key="7">
    <source>
        <dbReference type="ARBA" id="ARBA00023264"/>
    </source>
</evidence>
<keyword evidence="7" id="KW-1208">Phospholipid metabolism</keyword>
<dbReference type="Gene3D" id="3.40.50.620">
    <property type="entry name" value="HUPs"/>
    <property type="match status" value="1"/>
</dbReference>
<evidence type="ECO:0000256" key="4">
    <source>
        <dbReference type="ARBA" id="ARBA00022695"/>
    </source>
</evidence>
<keyword evidence="3 9" id="KW-0808">Transferase</keyword>
<keyword evidence="2" id="KW-0444">Lipid biosynthesis</keyword>
<dbReference type="GO" id="GO:0004306">
    <property type="term" value="F:ethanolamine-phosphate cytidylyltransferase activity"/>
    <property type="evidence" value="ECO:0007669"/>
    <property type="project" value="InterPro"/>
</dbReference>
<dbReference type="GO" id="GO:0006646">
    <property type="term" value="P:phosphatidylethanolamine biosynthetic process"/>
    <property type="evidence" value="ECO:0007669"/>
    <property type="project" value="InterPro"/>
</dbReference>
<dbReference type="GO" id="GO:0005737">
    <property type="term" value="C:cytoplasm"/>
    <property type="evidence" value="ECO:0007669"/>
    <property type="project" value="TreeGrafter"/>
</dbReference>
<comment type="pathway">
    <text evidence="8">Phospholipid metabolism.</text>
</comment>
<keyword evidence="5" id="KW-0443">Lipid metabolism</keyword>
<evidence type="ECO:0000313" key="10">
    <source>
        <dbReference type="EMBL" id="JAQ13376.1"/>
    </source>
</evidence>
<dbReference type="EMBL" id="GBHO01040368">
    <property type="protein sequence ID" value="JAG03236.1"/>
    <property type="molecule type" value="Transcribed_RNA"/>
</dbReference>